<gene>
    <name evidence="2" type="ORF">M408DRAFT_26311</name>
</gene>
<evidence type="ECO:0000313" key="2">
    <source>
        <dbReference type="EMBL" id="KIM25324.1"/>
    </source>
</evidence>
<dbReference type="OrthoDB" id="8048523at2759"/>
<dbReference type="PROSITE" id="PS50181">
    <property type="entry name" value="FBOX"/>
    <property type="match status" value="1"/>
</dbReference>
<protein>
    <recommendedName>
        <fullName evidence="1">F-box domain-containing protein</fullName>
    </recommendedName>
</protein>
<keyword evidence="3" id="KW-1185">Reference proteome</keyword>
<name>A0A0C3AZC2_SERVB</name>
<proteinExistence type="predicted"/>
<feature type="domain" description="F-box" evidence="1">
    <location>
        <begin position="25"/>
        <end position="75"/>
    </location>
</feature>
<dbReference type="AlphaFoldDB" id="A0A0C3AZC2"/>
<reference evidence="3" key="2">
    <citation type="submission" date="2015-01" db="EMBL/GenBank/DDBJ databases">
        <title>Evolutionary Origins and Diversification of the Mycorrhizal Mutualists.</title>
        <authorList>
            <consortium name="DOE Joint Genome Institute"/>
            <consortium name="Mycorrhizal Genomics Consortium"/>
            <person name="Kohler A."/>
            <person name="Kuo A."/>
            <person name="Nagy L.G."/>
            <person name="Floudas D."/>
            <person name="Copeland A."/>
            <person name="Barry K.W."/>
            <person name="Cichocki N."/>
            <person name="Veneault-Fourrey C."/>
            <person name="LaButti K."/>
            <person name="Lindquist E.A."/>
            <person name="Lipzen A."/>
            <person name="Lundell T."/>
            <person name="Morin E."/>
            <person name="Murat C."/>
            <person name="Riley R."/>
            <person name="Ohm R."/>
            <person name="Sun H."/>
            <person name="Tunlid A."/>
            <person name="Henrissat B."/>
            <person name="Grigoriev I.V."/>
            <person name="Hibbett D.S."/>
            <person name="Martin F."/>
        </authorList>
    </citation>
    <scope>NUCLEOTIDE SEQUENCE [LARGE SCALE GENOMIC DNA]</scope>
    <source>
        <strain evidence="3">MAFF 305830</strain>
    </source>
</reference>
<dbReference type="InterPro" id="IPR032675">
    <property type="entry name" value="LRR_dom_sf"/>
</dbReference>
<sequence>MSLSMSKDGFIVRTSREPTVAESQTSPIQRVPFEILSEIFTLCSKRELLSPTKIASVCHLWRETIFATPLAWTRICSATVEERKVSHEKYRRFLELSNPHLLFSDIDHVLVQECRLFDQSPSAAHQMCACLKIRQPFSYSDRLRCLSIESSWLANEYPTLIFPNLEHLTFRTARPTRKIDMSRFPKLWHLRIPSNPGSITLLDFSNPRHPQLRYLESRVVYYDFWLPVVNQFVGSLRTLSLSGHFVTGLKSKRKVECPQLQVLIIRDNELFPSEDILLELSVPRLIYLHYRSRERDHKGLVQIRTNMPPKLRDYPSLRILQTEGPMCIPLLDIAAQLESESSLCPNLRKIEAKFDEIPDLTQTLIDNVQGRIRNRNEKTGSDIMLVVCQKWLTSAPIDLQECEDDAPCHSWAEGN</sequence>
<dbReference type="InterPro" id="IPR036047">
    <property type="entry name" value="F-box-like_dom_sf"/>
</dbReference>
<dbReference type="EMBL" id="KN824315">
    <property type="protein sequence ID" value="KIM25324.1"/>
    <property type="molecule type" value="Genomic_DNA"/>
</dbReference>
<dbReference type="SUPFAM" id="SSF52047">
    <property type="entry name" value="RNI-like"/>
    <property type="match status" value="1"/>
</dbReference>
<dbReference type="Proteomes" id="UP000054097">
    <property type="component" value="Unassembled WGS sequence"/>
</dbReference>
<dbReference type="SUPFAM" id="SSF81383">
    <property type="entry name" value="F-box domain"/>
    <property type="match status" value="1"/>
</dbReference>
<accession>A0A0C3AZC2</accession>
<evidence type="ECO:0000259" key="1">
    <source>
        <dbReference type="PROSITE" id="PS50181"/>
    </source>
</evidence>
<reference evidence="2 3" key="1">
    <citation type="submission" date="2014-04" db="EMBL/GenBank/DDBJ databases">
        <authorList>
            <consortium name="DOE Joint Genome Institute"/>
            <person name="Kuo A."/>
            <person name="Zuccaro A."/>
            <person name="Kohler A."/>
            <person name="Nagy L.G."/>
            <person name="Floudas D."/>
            <person name="Copeland A."/>
            <person name="Barry K.W."/>
            <person name="Cichocki N."/>
            <person name="Veneault-Fourrey C."/>
            <person name="LaButti K."/>
            <person name="Lindquist E.A."/>
            <person name="Lipzen A."/>
            <person name="Lundell T."/>
            <person name="Morin E."/>
            <person name="Murat C."/>
            <person name="Sun H."/>
            <person name="Tunlid A."/>
            <person name="Henrissat B."/>
            <person name="Grigoriev I.V."/>
            <person name="Hibbett D.S."/>
            <person name="Martin F."/>
            <person name="Nordberg H.P."/>
            <person name="Cantor M.N."/>
            <person name="Hua S.X."/>
        </authorList>
    </citation>
    <scope>NUCLEOTIDE SEQUENCE [LARGE SCALE GENOMIC DNA]</scope>
    <source>
        <strain evidence="2 3">MAFF 305830</strain>
    </source>
</reference>
<evidence type="ECO:0000313" key="3">
    <source>
        <dbReference type="Proteomes" id="UP000054097"/>
    </source>
</evidence>
<dbReference type="Gene3D" id="3.80.10.10">
    <property type="entry name" value="Ribonuclease Inhibitor"/>
    <property type="match status" value="1"/>
</dbReference>
<dbReference type="InterPro" id="IPR001810">
    <property type="entry name" value="F-box_dom"/>
</dbReference>
<dbReference type="Gene3D" id="1.20.1280.50">
    <property type="match status" value="1"/>
</dbReference>
<organism evidence="2 3">
    <name type="scientific">Serendipita vermifera MAFF 305830</name>
    <dbReference type="NCBI Taxonomy" id="933852"/>
    <lineage>
        <taxon>Eukaryota</taxon>
        <taxon>Fungi</taxon>
        <taxon>Dikarya</taxon>
        <taxon>Basidiomycota</taxon>
        <taxon>Agaricomycotina</taxon>
        <taxon>Agaricomycetes</taxon>
        <taxon>Sebacinales</taxon>
        <taxon>Serendipitaceae</taxon>
        <taxon>Serendipita</taxon>
    </lineage>
</organism>
<dbReference type="HOGENOM" id="CLU_039336_0_0_1"/>